<keyword evidence="2" id="KW-1185">Reference proteome</keyword>
<protein>
    <submittedName>
        <fullName evidence="1">Putative peroxisomal membrane protein Pex17</fullName>
    </submittedName>
</protein>
<dbReference type="Proteomes" id="UP000019804">
    <property type="component" value="Unassembled WGS sequence"/>
</dbReference>
<dbReference type="InterPro" id="IPR055334">
    <property type="entry name" value="PEX8-like"/>
</dbReference>
<proteinExistence type="predicted"/>
<dbReference type="PANTHER" id="PTHR39214">
    <property type="entry name" value="MICROBODY (PEROXISOME) BIOGENESIS PROTEIN PEROXIN 8 (EUROFUNG)"/>
    <property type="match status" value="1"/>
</dbReference>
<dbReference type="PROSITE" id="PS00289">
    <property type="entry name" value="PTX_1"/>
    <property type="match status" value="1"/>
</dbReference>
<dbReference type="OrthoDB" id="2357318at2759"/>
<accession>A0A017SK98</accession>
<sequence>MAIERSLATHVRSLQTSSSPQDAFTLLPRATGFLSVLGNPLNVSLLASQLLTVPAIWDHPVNLHDCRKILSVFNTATIGVIQNEEHGDNRTQYGGPRKLSREAWIKAVVSGADEKSPRWRHVLLLGGVLLGGEGQNRQGLPWHLRTKLESALVTAAQLALEERGSHNGIEGACVLMVLNYTFELLSDIERAKLDYDRLLPMMLQIAYNSREGLESGYFIGAVDNDVVQVPGQKFQWSPHSDTFAHVSAITNKPLISALGPLSRLIAHAIENVRDPRLVSQSVDIIADFSRTLMVQWRQNKLSEIDQIEESLFLDAETLSTTVPMLWKILRNCLYSVVIVLRGAFGRVLNDHFLSNDKSAPYLSMQALHILRSLYFISSRIGQNSSSQHMFVSLAAVDILAQYPELVENFLRSIKPNELGQIPAHPLERCLDLFFLNTAELFTIVLSPKTSEELLISAAVPYLAAAANKHLLQIFEAAHSVALAVFAIPKNASISAKHLPFYIDNLFAVFPRNLSARQFRLAFKTVIQVTAPPSLIANDQPLMPSFLLEVLYDRALKASDEILPQPSQGLDADPSQTPSPPVSEQAALTLALIDSLCFLRVQDLEEWLPLTARLLNVIRPANLRDICIDRFWDALSSGEMDVDRAHYCVTWWSTRGGRELVIFGGEPEQPEAEGAYMSGAIGGIARENKL</sequence>
<organism evidence="1 2">
    <name type="scientific">Aspergillus ruber (strain CBS 135680)</name>
    <dbReference type="NCBI Taxonomy" id="1388766"/>
    <lineage>
        <taxon>Eukaryota</taxon>
        <taxon>Fungi</taxon>
        <taxon>Dikarya</taxon>
        <taxon>Ascomycota</taxon>
        <taxon>Pezizomycotina</taxon>
        <taxon>Eurotiomycetes</taxon>
        <taxon>Eurotiomycetidae</taxon>
        <taxon>Eurotiales</taxon>
        <taxon>Aspergillaceae</taxon>
        <taxon>Aspergillus</taxon>
        <taxon>Aspergillus subgen. Aspergillus</taxon>
    </lineage>
</organism>
<dbReference type="GeneID" id="63699079"/>
<dbReference type="EMBL" id="KK088416">
    <property type="protein sequence ID" value="EYE97393.1"/>
    <property type="molecule type" value="Genomic_DNA"/>
</dbReference>
<reference evidence="2" key="1">
    <citation type="journal article" date="2014" name="Nat. Commun.">
        <title>Genomic adaptations of the halophilic Dead Sea filamentous fungus Eurotium rubrum.</title>
        <authorList>
            <person name="Kis-Papo T."/>
            <person name="Weig A.R."/>
            <person name="Riley R."/>
            <person name="Persoh D."/>
            <person name="Salamov A."/>
            <person name="Sun H."/>
            <person name="Lipzen A."/>
            <person name="Wasser S.P."/>
            <person name="Rambold G."/>
            <person name="Grigoriev I.V."/>
            <person name="Nevo E."/>
        </authorList>
    </citation>
    <scope>NUCLEOTIDE SEQUENCE [LARGE SCALE GENOMIC DNA]</scope>
    <source>
        <strain evidence="2">CBS 135680</strain>
    </source>
</reference>
<dbReference type="HOGENOM" id="CLU_016177_0_0_1"/>
<dbReference type="InterPro" id="IPR030476">
    <property type="entry name" value="Pentaxin_CS"/>
</dbReference>
<dbReference type="STRING" id="1388766.A0A017SK98"/>
<evidence type="ECO:0000313" key="2">
    <source>
        <dbReference type="Proteomes" id="UP000019804"/>
    </source>
</evidence>
<dbReference type="Pfam" id="PF26001">
    <property type="entry name" value="Pex8"/>
    <property type="match status" value="1"/>
</dbReference>
<evidence type="ECO:0000313" key="1">
    <source>
        <dbReference type="EMBL" id="EYE97393.1"/>
    </source>
</evidence>
<name>A0A017SK98_ASPRC</name>
<gene>
    <name evidence="1" type="ORF">EURHEDRAFT_451478</name>
</gene>
<dbReference type="AlphaFoldDB" id="A0A017SK98"/>
<dbReference type="RefSeq" id="XP_040641081.1">
    <property type="nucleotide sequence ID" value="XM_040783955.1"/>
</dbReference>
<dbReference type="PANTHER" id="PTHR39214:SF1">
    <property type="entry name" value="MICROBODY (PEROXISOME) BIOGENESIS PROTEIN PEROXIN 8 (EUROFUNG)"/>
    <property type="match status" value="1"/>
</dbReference>